<name>A0A4Q9G452_9RHOB</name>
<dbReference type="OrthoDB" id="9802264at2"/>
<dbReference type="Proteomes" id="UP000293520">
    <property type="component" value="Unassembled WGS sequence"/>
</dbReference>
<dbReference type="GO" id="GO:0140359">
    <property type="term" value="F:ABC-type transporter activity"/>
    <property type="evidence" value="ECO:0007669"/>
    <property type="project" value="UniProtKB-ARBA"/>
</dbReference>
<dbReference type="PANTHER" id="PTHR42781">
    <property type="entry name" value="SPERMIDINE/PUTRESCINE IMPORT ATP-BINDING PROTEIN POTA"/>
    <property type="match status" value="1"/>
</dbReference>
<dbReference type="AlphaFoldDB" id="A0A4Q9G452"/>
<evidence type="ECO:0000256" key="1">
    <source>
        <dbReference type="ARBA" id="ARBA00005417"/>
    </source>
</evidence>
<dbReference type="InterPro" id="IPR050093">
    <property type="entry name" value="ABC_SmlMolc_Importer"/>
</dbReference>
<dbReference type="SUPFAM" id="SSF50331">
    <property type="entry name" value="MOP-like"/>
    <property type="match status" value="1"/>
</dbReference>
<dbReference type="InterPro" id="IPR027417">
    <property type="entry name" value="P-loop_NTPase"/>
</dbReference>
<evidence type="ECO:0000313" key="6">
    <source>
        <dbReference type="EMBL" id="TBN42750.1"/>
    </source>
</evidence>
<dbReference type="SMART" id="SM00382">
    <property type="entry name" value="AAA"/>
    <property type="match status" value="1"/>
</dbReference>
<keyword evidence="3" id="KW-0547">Nucleotide-binding</keyword>
<accession>A0A4Q9G452</accession>
<dbReference type="GO" id="GO:0016887">
    <property type="term" value="F:ATP hydrolysis activity"/>
    <property type="evidence" value="ECO:0007669"/>
    <property type="project" value="InterPro"/>
</dbReference>
<dbReference type="InterPro" id="IPR003593">
    <property type="entry name" value="AAA+_ATPase"/>
</dbReference>
<comment type="similarity">
    <text evidence="1">Belongs to the ABC transporter superfamily.</text>
</comment>
<gene>
    <name evidence="6" type="ORF">EYE42_04840</name>
</gene>
<evidence type="ECO:0000256" key="3">
    <source>
        <dbReference type="ARBA" id="ARBA00022741"/>
    </source>
</evidence>
<evidence type="ECO:0000256" key="2">
    <source>
        <dbReference type="ARBA" id="ARBA00022448"/>
    </source>
</evidence>
<protein>
    <submittedName>
        <fullName evidence="6">ABC transporter ATP-binding protein</fullName>
    </submittedName>
</protein>
<dbReference type="PROSITE" id="PS50893">
    <property type="entry name" value="ABC_TRANSPORTER_2"/>
    <property type="match status" value="1"/>
</dbReference>
<dbReference type="InterPro" id="IPR008995">
    <property type="entry name" value="Mo/tungstate-bd_C_term_dom"/>
</dbReference>
<dbReference type="FunFam" id="3.40.50.300:FF:000042">
    <property type="entry name" value="Maltose/maltodextrin ABC transporter, ATP-binding protein"/>
    <property type="match status" value="1"/>
</dbReference>
<keyword evidence="2" id="KW-0813">Transport</keyword>
<keyword evidence="4 6" id="KW-0067">ATP-binding</keyword>
<evidence type="ECO:0000259" key="5">
    <source>
        <dbReference type="PROSITE" id="PS50893"/>
    </source>
</evidence>
<dbReference type="SUPFAM" id="SSF52540">
    <property type="entry name" value="P-loop containing nucleoside triphosphate hydrolases"/>
    <property type="match status" value="1"/>
</dbReference>
<evidence type="ECO:0000256" key="4">
    <source>
        <dbReference type="ARBA" id="ARBA00022840"/>
    </source>
</evidence>
<comment type="caution">
    <text evidence="6">The sequence shown here is derived from an EMBL/GenBank/DDBJ whole genome shotgun (WGS) entry which is preliminary data.</text>
</comment>
<dbReference type="PANTHER" id="PTHR42781:SF4">
    <property type="entry name" value="SPERMIDINE_PUTRESCINE IMPORT ATP-BINDING PROTEIN POTA"/>
    <property type="match status" value="1"/>
</dbReference>
<reference evidence="6 7" key="1">
    <citation type="submission" date="2019-02" db="EMBL/GenBank/DDBJ databases">
        <title>Paracoccus subflavus sp. nov., isolated from marine sediment of the Pacific Ocean.</title>
        <authorList>
            <person name="Zhang G."/>
        </authorList>
    </citation>
    <scope>NUCLEOTIDE SEQUENCE [LARGE SCALE GENOMIC DNA]</scope>
    <source>
        <strain evidence="6 7">GY0581</strain>
    </source>
</reference>
<dbReference type="Pfam" id="PF00005">
    <property type="entry name" value="ABC_tran"/>
    <property type="match status" value="1"/>
</dbReference>
<dbReference type="EMBL" id="SISK01000002">
    <property type="protein sequence ID" value="TBN42750.1"/>
    <property type="molecule type" value="Genomic_DNA"/>
</dbReference>
<dbReference type="InterPro" id="IPR003439">
    <property type="entry name" value="ABC_transporter-like_ATP-bd"/>
</dbReference>
<feature type="domain" description="ABC transporter" evidence="5">
    <location>
        <begin position="5"/>
        <end position="236"/>
    </location>
</feature>
<dbReference type="InterPro" id="IPR017871">
    <property type="entry name" value="ABC_transporter-like_CS"/>
</dbReference>
<proteinExistence type="inferred from homology"/>
<dbReference type="Gene3D" id="3.40.50.300">
    <property type="entry name" value="P-loop containing nucleotide triphosphate hydrolases"/>
    <property type="match status" value="1"/>
</dbReference>
<dbReference type="GO" id="GO:0043190">
    <property type="term" value="C:ATP-binding cassette (ABC) transporter complex"/>
    <property type="evidence" value="ECO:0007669"/>
    <property type="project" value="UniProtKB-ARBA"/>
</dbReference>
<dbReference type="GO" id="GO:0005524">
    <property type="term" value="F:ATP binding"/>
    <property type="evidence" value="ECO:0007669"/>
    <property type="project" value="UniProtKB-KW"/>
</dbReference>
<dbReference type="PROSITE" id="PS00211">
    <property type="entry name" value="ABC_TRANSPORTER_1"/>
    <property type="match status" value="1"/>
</dbReference>
<organism evidence="6 7">
    <name type="scientific">Paracoccus subflavus</name>
    <dbReference type="NCBI Taxonomy" id="2528244"/>
    <lineage>
        <taxon>Bacteria</taxon>
        <taxon>Pseudomonadati</taxon>
        <taxon>Pseudomonadota</taxon>
        <taxon>Alphaproteobacteria</taxon>
        <taxon>Rhodobacterales</taxon>
        <taxon>Paracoccaceae</taxon>
        <taxon>Paracoccus</taxon>
    </lineage>
</organism>
<keyword evidence="7" id="KW-1185">Reference proteome</keyword>
<sequence length="367" mass="39730">MAYDLQLSHIGKVYDNGTPAVIDFNLDVDKGEFIAFLGPSGCGKTTTLRMIAGFESITSGDLLIRGKRVNDLQPEKRPTSMIFQNYALFPHMTVRQNVMFGLEIKQLPQAEAKRKVDRILDKLGLSDVADIRPTRLSGGQRQRIALARSLVVEPDILLLDEPLGALDANLRKSIQNELKLLQRDLGITFVFVTHAQSEALALSDRIVVMNAGRVEQISPPRELYTRPQSIFVARFIGANTLISGNVKSVSADLVTVDTAFGPLTAEMPAVAPAPGRPASVVLPAEAMHVLPATMPEAEIRANHGSNMVPCTVTRLQLVGHILQIGLVLPNGEAVSIEGHVDKYRDSLSTGSAAVVAWHPANATLIAQ</sequence>
<dbReference type="Gene3D" id="2.40.50.100">
    <property type="match status" value="1"/>
</dbReference>
<dbReference type="RefSeq" id="WP_130990175.1">
    <property type="nucleotide sequence ID" value="NZ_SISK01000002.1"/>
</dbReference>
<evidence type="ECO:0000313" key="7">
    <source>
        <dbReference type="Proteomes" id="UP000293520"/>
    </source>
</evidence>